<reference evidence="2 3" key="1">
    <citation type="submission" date="2019-07" db="EMBL/GenBank/DDBJ databases">
        <title>Whole genome shotgun sequence of Reyranella soli NBRC 108950.</title>
        <authorList>
            <person name="Hosoyama A."/>
            <person name="Uohara A."/>
            <person name="Ohji S."/>
            <person name="Ichikawa N."/>
        </authorList>
    </citation>
    <scope>NUCLEOTIDE SEQUENCE [LARGE SCALE GENOMIC DNA]</scope>
    <source>
        <strain evidence="2 3">NBRC 108950</strain>
    </source>
</reference>
<keyword evidence="1" id="KW-0175">Coiled coil</keyword>
<evidence type="ECO:0008006" key="4">
    <source>
        <dbReference type="Google" id="ProtNLM"/>
    </source>
</evidence>
<name>A0A512NE54_9HYPH</name>
<evidence type="ECO:0000256" key="1">
    <source>
        <dbReference type="SAM" id="Coils"/>
    </source>
</evidence>
<dbReference type="AlphaFoldDB" id="A0A512NE54"/>
<accession>A0A512NE54</accession>
<dbReference type="InterPro" id="IPR003615">
    <property type="entry name" value="HNH_nuc"/>
</dbReference>
<proteinExistence type="predicted"/>
<dbReference type="Gene3D" id="1.10.30.50">
    <property type="match status" value="1"/>
</dbReference>
<gene>
    <name evidence="2" type="ORF">RSO01_43740</name>
</gene>
<comment type="caution">
    <text evidence="2">The sequence shown here is derived from an EMBL/GenBank/DDBJ whole genome shotgun (WGS) entry which is preliminary data.</text>
</comment>
<protein>
    <recommendedName>
        <fullName evidence="4">HNH domain-containing protein</fullName>
    </recommendedName>
</protein>
<organism evidence="2 3">
    <name type="scientific">Reyranella soli</name>
    <dbReference type="NCBI Taxonomy" id="1230389"/>
    <lineage>
        <taxon>Bacteria</taxon>
        <taxon>Pseudomonadati</taxon>
        <taxon>Pseudomonadota</taxon>
        <taxon>Alphaproteobacteria</taxon>
        <taxon>Hyphomicrobiales</taxon>
        <taxon>Reyranellaceae</taxon>
        <taxon>Reyranella</taxon>
    </lineage>
</organism>
<feature type="coiled-coil region" evidence="1">
    <location>
        <begin position="113"/>
        <end position="140"/>
    </location>
</feature>
<dbReference type="EMBL" id="BKAJ01000076">
    <property type="protein sequence ID" value="GEP57208.1"/>
    <property type="molecule type" value="Genomic_DNA"/>
</dbReference>
<dbReference type="Proteomes" id="UP000321058">
    <property type="component" value="Unassembled WGS sequence"/>
</dbReference>
<sequence length="162" mass="17936">MTPDAITCIYCGAAATDWDHLRPLVRKKRPTGYINEVRNLVPSCGPCNQSKSGSDWRRWMVSAARGSPKAKGVADLDERIARLESFEAWGKVEPLDLRDLAGAENWESYWQRLATIEQKMQEAQLQAAELQAAIRGALSTREGAVSFGTPESVKKDDGETAR</sequence>
<evidence type="ECO:0000313" key="2">
    <source>
        <dbReference type="EMBL" id="GEP57208.1"/>
    </source>
</evidence>
<evidence type="ECO:0000313" key="3">
    <source>
        <dbReference type="Proteomes" id="UP000321058"/>
    </source>
</evidence>
<dbReference type="CDD" id="cd00085">
    <property type="entry name" value="HNHc"/>
    <property type="match status" value="1"/>
</dbReference>
<keyword evidence="3" id="KW-1185">Reference proteome</keyword>